<dbReference type="Gene3D" id="2.60.40.2700">
    <property type="match status" value="1"/>
</dbReference>
<feature type="signal peptide" evidence="1">
    <location>
        <begin position="1"/>
        <end position="26"/>
    </location>
</feature>
<accession>A0ABR5AZ73</accession>
<evidence type="ECO:0000313" key="4">
    <source>
        <dbReference type="Proteomes" id="UP000031982"/>
    </source>
</evidence>
<dbReference type="InterPro" id="IPR059177">
    <property type="entry name" value="GH29D-like_dom"/>
</dbReference>
<evidence type="ECO:0000259" key="2">
    <source>
        <dbReference type="PROSITE" id="PS51841"/>
    </source>
</evidence>
<gene>
    <name evidence="3" type="ORF">SD77_2496</name>
</gene>
<dbReference type="InterPro" id="IPR006644">
    <property type="entry name" value="Cadg"/>
</dbReference>
<dbReference type="InterPro" id="IPR005135">
    <property type="entry name" value="Endo/exonuclease/phosphatase"/>
</dbReference>
<dbReference type="SUPFAM" id="SSF54060">
    <property type="entry name" value="His-Me finger endonucleases"/>
    <property type="match status" value="1"/>
</dbReference>
<evidence type="ECO:0000256" key="1">
    <source>
        <dbReference type="SAM" id="SignalP"/>
    </source>
</evidence>
<dbReference type="CDD" id="cd10283">
    <property type="entry name" value="MnuA_DNase1-like"/>
    <property type="match status" value="1"/>
</dbReference>
<feature type="domain" description="LTD" evidence="2">
    <location>
        <begin position="27"/>
        <end position="144"/>
    </location>
</feature>
<dbReference type="PANTHER" id="PTHR42834:SF1">
    <property type="entry name" value="ENDONUCLEASE_EXONUCLEASE_PHOSPHATASE FAMILY PROTEIN (AFU_ORTHOLOGUE AFUA_3G09210)"/>
    <property type="match status" value="1"/>
</dbReference>
<dbReference type="SUPFAM" id="SSF56219">
    <property type="entry name" value="DNase I-like"/>
    <property type="match status" value="1"/>
</dbReference>
<protein>
    <submittedName>
        <fullName evidence="3">Extracellular ribonuclease Bsn</fullName>
    </submittedName>
</protein>
<dbReference type="InterPro" id="IPR044925">
    <property type="entry name" value="His-Me_finger_sf"/>
</dbReference>
<dbReference type="Pfam" id="PF19580">
    <property type="entry name" value="Exo_endo_phos_3"/>
    <property type="match status" value="1"/>
</dbReference>
<dbReference type="InterPro" id="IPR036691">
    <property type="entry name" value="Endo/exonu/phosph_ase_sf"/>
</dbReference>
<feature type="chain" id="PRO_5047129645" evidence="1">
    <location>
        <begin position="27"/>
        <end position="1595"/>
    </location>
</feature>
<dbReference type="Pfam" id="PF13290">
    <property type="entry name" value="CHB_HEX_C_1"/>
    <property type="match status" value="1"/>
</dbReference>
<dbReference type="Pfam" id="PF00932">
    <property type="entry name" value="LTD"/>
    <property type="match status" value="1"/>
</dbReference>
<dbReference type="InterPro" id="IPR001322">
    <property type="entry name" value="Lamin_tail_dom"/>
</dbReference>
<dbReference type="EMBL" id="JXLP01000002">
    <property type="protein sequence ID" value="KIL80042.1"/>
    <property type="molecule type" value="Genomic_DNA"/>
</dbReference>
<dbReference type="PANTHER" id="PTHR42834">
    <property type="entry name" value="ENDONUCLEASE/EXONUCLEASE/PHOSPHATASE FAMILY PROTEIN (AFU_ORTHOLOGUE AFUA_3G09210)"/>
    <property type="match status" value="1"/>
</dbReference>
<comment type="caution">
    <text evidence="3">The sequence shown here is derived from an EMBL/GenBank/DDBJ whole genome shotgun (WGS) entry which is preliminary data.</text>
</comment>
<name>A0ABR5AZ73_BACBA</name>
<dbReference type="Pfam" id="PF18942">
    <property type="entry name" value="DUF5689"/>
    <property type="match status" value="1"/>
</dbReference>
<reference evidence="3 4" key="1">
    <citation type="submission" date="2015-01" db="EMBL/GenBank/DDBJ databases">
        <title>Genome Assembly of Bacillus badius MTCC 1458.</title>
        <authorList>
            <person name="Verma A."/>
            <person name="Khatri I."/>
            <person name="Mual P."/>
            <person name="Subramanian S."/>
            <person name="Krishnamurthi S."/>
        </authorList>
    </citation>
    <scope>NUCLEOTIDE SEQUENCE [LARGE SCALE GENOMIC DNA]</scope>
    <source>
        <strain evidence="3 4">MTCC 1458</strain>
    </source>
</reference>
<dbReference type="Gene3D" id="3.60.10.10">
    <property type="entry name" value="Endonuclease/exonuclease/phosphatase"/>
    <property type="match status" value="1"/>
</dbReference>
<dbReference type="Gene3D" id="2.60.40.10">
    <property type="entry name" value="Immunoglobulins"/>
    <property type="match status" value="1"/>
</dbReference>
<dbReference type="InterPro" id="IPR013783">
    <property type="entry name" value="Ig-like_fold"/>
</dbReference>
<dbReference type="SMART" id="SM00736">
    <property type="entry name" value="CADG"/>
    <property type="match status" value="1"/>
</dbReference>
<organism evidence="3 4">
    <name type="scientific">Bacillus badius</name>
    <dbReference type="NCBI Taxonomy" id="1455"/>
    <lineage>
        <taxon>Bacteria</taxon>
        <taxon>Bacillati</taxon>
        <taxon>Bacillota</taxon>
        <taxon>Bacilli</taxon>
        <taxon>Bacillales</taxon>
        <taxon>Bacillaceae</taxon>
        <taxon>Pseudobacillus</taxon>
    </lineage>
</organism>
<dbReference type="Proteomes" id="UP000031982">
    <property type="component" value="Unassembled WGS sequence"/>
</dbReference>
<dbReference type="InterPro" id="IPR043744">
    <property type="entry name" value="DUF5689"/>
</dbReference>
<dbReference type="Pfam" id="PF04231">
    <property type="entry name" value="Endonuclease_1"/>
    <property type="match status" value="1"/>
</dbReference>
<evidence type="ECO:0000313" key="3">
    <source>
        <dbReference type="EMBL" id="KIL80042.1"/>
    </source>
</evidence>
<dbReference type="PROSITE" id="PS51841">
    <property type="entry name" value="LTD"/>
    <property type="match status" value="1"/>
</dbReference>
<sequence>MSKKKWKKTLSSVLSVTLAGSLLIPAFPTATKASAAAADLIISEYIEGSGNNKALELYNGTGAPIDLSQYKLELYSNGAANATQSLSLKGTLASGNTYVVYNGNASQAIKDKGQLAHGIANFNGDDAIVLKKSNAVIDSFGQVGVDPGNAWGTHPTTIDTTLVRHPSITAGDTAAHDAFDPSKEWVAFPIDDISNLGFHKMDNSSMPTDPTEQIEVTSAAISGAAKAGETLTASANEGATNVTYQWQMADAADGVYTDIEGATKATFELTAAQAGKFIRVIISGDNGSAVTSAPTGQVAASDPAQQTVPIAEARTKALNETVTVKGIITAKLKNTMAVQDKTGGIAVRPTNLDAAVGDEVTLTGTIAEFKGLLQLDNAKINEKKAAIGVPAPAEVSGTEINEDNESKLVTVKHVEITGVNDGGTWANYQAKDGSAEFIVRDETGELDVTEGGKYDFITGIVQQYNGDYQLIPRSQQDIAADSSVVHPVFANPDSGTFAGGTTVTLSTRTANAEILYTLDGSDPAEKGQKYEAPIALNKTTTVKAAVKTADGKMSDTKQFHYRITDSLQIHDIQGASHKSPFDGQTVENIEGVVTYSFKLGTANYYHIQTPDELADHDPKTSEAIVLYSGKNPWPIAVGDLVSVTGKVSEYAIDGFDDRQQTDMKTTQINVRNDQGGHVTVKEKGAALPKPAVIDETNVPTEKIDSDQLSVFNPDVDAIDFWESLEGMRVQTGRVKAVAPQEHGDLVTVLESKRTNSLHGGLLLEKDHQNADRIQFRLEPNKEARDFEVATGDTFDGPITGVVGYSFQNYKIYVGLNEMKAVHKKGQAKPEQTTIVKKEDKLTIASYNLENFSNNLTTTSDDKAKKLARAFVSDMQNPDIIGVTEVQDNNGPDAGDSKANQTYQRLINEIEKAGGPAYKYVNIDPESNQDGGQPNANIRVGFLYNPKRVSLTEGMPAGNATTAVAYKDGKLTMNPGRIDPAHPAFKNSRKPLAAQFDFQGESIVVIANHWNSKNGDTPLFGSQQPPVYRSEAQRKEIAAVISAFIKEVKTENPAANIVSLGDFNDFQFSESLKIHEGEYMTNMINQVEESDRYTYVYQGNSQVLDHILVSNHLANQTRVDILHVNADFTDMAGRASDHDPVLAQIDLKSAGEEVPEPVKPEKAFNLVGFKTDKLTIKSPNVAIHLDHSSVIEEGIWLTSSYAELTGDGFSQTKVTIRPKEKGAIVDFKGVKAGKVIVDGQNLKEIRGAEHLVGIKYENGATPDSIKITNSKGEPIDFPSSGNNQAPVLKKEFSNQTAVPGEIISLHLPDYFTDPEGDPLTFAATKGRIDPKTSTLALELEEGNHLVAVTATDGNQSTTARFSLTVKAAEQSTENYYQDAYGKTGALLKASLHEIIDDHRQLSYEEVWEALKETDEDPANSNNVILLYSGQSRLKSLNGGNAGNWNREHVWAKSHGDFGTSKGPGTDIHHLRPTDVTINSTRGNLDFDNGGNAVKNCNGCYRSADSWEPPDRVKGDVARMLLYMAVRYEPGDRVDLELNEKLNNGKNPYHGKQSILVKWHEQDPVDDFERNRNNVIQKWQGNRNPFIDHPEWVKDIW</sequence>
<dbReference type="InterPro" id="IPR007346">
    <property type="entry name" value="Endonuclease-I"/>
</dbReference>
<dbReference type="CDD" id="cd04486">
    <property type="entry name" value="YhcR_OBF_like"/>
    <property type="match status" value="1"/>
</dbReference>
<proteinExistence type="predicted"/>
<keyword evidence="1" id="KW-0732">Signal</keyword>
<dbReference type="RefSeq" id="WP_082040185.1">
    <property type="nucleotide sequence ID" value="NZ_JARTHD010000044.1"/>
</dbReference>
<keyword evidence="4" id="KW-1185">Reference proteome</keyword>